<keyword evidence="7" id="KW-0235">DNA replication</keyword>
<accession>A0A0H3BZ56</accession>
<dbReference type="InterPro" id="IPR004013">
    <property type="entry name" value="PHP_dom"/>
</dbReference>
<dbReference type="NCBIfam" id="TIGR00594">
    <property type="entry name" value="polc"/>
    <property type="match status" value="1"/>
</dbReference>
<keyword evidence="6 13" id="KW-0548">Nucleotidyltransferase</keyword>
<dbReference type="PANTHER" id="PTHR32294">
    <property type="entry name" value="DNA POLYMERASE III SUBUNIT ALPHA"/>
    <property type="match status" value="1"/>
</dbReference>
<dbReference type="Pfam" id="PF02811">
    <property type="entry name" value="PHP"/>
    <property type="match status" value="1"/>
</dbReference>
<dbReference type="Gene3D" id="3.20.20.140">
    <property type="entry name" value="Metal-dependent hydrolases"/>
    <property type="match status" value="1"/>
</dbReference>
<dbReference type="Pfam" id="PF17657">
    <property type="entry name" value="DNA_pol3_finger"/>
    <property type="match status" value="1"/>
</dbReference>
<comment type="subunit">
    <text evidence="10">DNA polymerase III contains a core (composed of alpha, epsilon and theta chains) that associates with a tau subunit. This core dimerizes to form the POLIII' complex. PolIII' associates with the gamma complex (composed of gamma, delta, delta', psi and chi chains) and with the beta chain to form the complete DNA polymerase III complex.</text>
</comment>
<keyword evidence="8" id="KW-0239">DNA-directed DNA polymerase</keyword>
<gene>
    <name evidence="13" type="primary">dnaE</name>
    <name evidence="13" type="ordered locus">Spy49_1019c</name>
</gene>
<dbReference type="SMART" id="SM00481">
    <property type="entry name" value="POLIIIAc"/>
    <property type="match status" value="1"/>
</dbReference>
<evidence type="ECO:0000313" key="14">
    <source>
        <dbReference type="Proteomes" id="UP000001039"/>
    </source>
</evidence>
<dbReference type="Pfam" id="PF14579">
    <property type="entry name" value="HHH_6"/>
    <property type="match status" value="1"/>
</dbReference>
<evidence type="ECO:0000256" key="8">
    <source>
        <dbReference type="ARBA" id="ARBA00022932"/>
    </source>
</evidence>
<dbReference type="InterPro" id="IPR040982">
    <property type="entry name" value="DNA_pol3_finger"/>
</dbReference>
<dbReference type="Pfam" id="PF07733">
    <property type="entry name" value="DNA_pol3_alpha"/>
    <property type="match status" value="1"/>
</dbReference>
<dbReference type="GO" id="GO:0008408">
    <property type="term" value="F:3'-5' exonuclease activity"/>
    <property type="evidence" value="ECO:0007669"/>
    <property type="project" value="InterPro"/>
</dbReference>
<evidence type="ECO:0000256" key="9">
    <source>
        <dbReference type="ARBA" id="ARBA00025611"/>
    </source>
</evidence>
<protein>
    <recommendedName>
        <fullName evidence="4">DNA polymerase III subunit alpha</fullName>
        <ecNumber evidence="3">2.7.7.7</ecNumber>
    </recommendedName>
</protein>
<feature type="domain" description="Polymerase/histidinol phosphatase N-terminal" evidence="12">
    <location>
        <begin position="3"/>
        <end position="70"/>
    </location>
</feature>
<evidence type="ECO:0000256" key="7">
    <source>
        <dbReference type="ARBA" id="ARBA00022705"/>
    </source>
</evidence>
<dbReference type="InterPro" id="IPR012340">
    <property type="entry name" value="NA-bd_OB-fold"/>
</dbReference>
<evidence type="ECO:0000256" key="2">
    <source>
        <dbReference type="ARBA" id="ARBA00009496"/>
    </source>
</evidence>
<dbReference type="Gene3D" id="1.10.10.1600">
    <property type="entry name" value="Bacterial DNA polymerase III alpha subunit, thumb domain"/>
    <property type="match status" value="1"/>
</dbReference>
<evidence type="ECO:0000256" key="5">
    <source>
        <dbReference type="ARBA" id="ARBA00022679"/>
    </source>
</evidence>
<proteinExistence type="inferred from homology"/>
<keyword evidence="5 13" id="KW-0808">Transferase</keyword>
<evidence type="ECO:0000259" key="12">
    <source>
        <dbReference type="SMART" id="SM00481"/>
    </source>
</evidence>
<evidence type="ECO:0000256" key="4">
    <source>
        <dbReference type="ARBA" id="ARBA00019114"/>
    </source>
</evidence>
<dbReference type="InterPro" id="IPR004365">
    <property type="entry name" value="NA-bd_OB_tRNA"/>
</dbReference>
<evidence type="ECO:0000256" key="3">
    <source>
        <dbReference type="ARBA" id="ARBA00012417"/>
    </source>
</evidence>
<dbReference type="Gene3D" id="1.10.150.870">
    <property type="match status" value="1"/>
</dbReference>
<dbReference type="EC" id="2.7.7.7" evidence="3"/>
<evidence type="ECO:0000313" key="13">
    <source>
        <dbReference type="EMBL" id="ACI61319.1"/>
    </source>
</evidence>
<evidence type="ECO:0000256" key="1">
    <source>
        <dbReference type="ARBA" id="ARBA00004496"/>
    </source>
</evidence>
<dbReference type="InterPro" id="IPR004805">
    <property type="entry name" value="DnaE2/DnaE/PolC"/>
</dbReference>
<comment type="function">
    <text evidence="9">DNA polymerase III is a complex, multichain enzyme responsible for most of the replicative synthesis in bacteria. This DNA polymerase also exhibits 3' to 5' exonuclease activity. The alpha chain is the DNA polymerase.</text>
</comment>
<dbReference type="KEGG" id="soz:Spy49_1019c"/>
<evidence type="ECO:0000256" key="11">
    <source>
        <dbReference type="ARBA" id="ARBA00049244"/>
    </source>
</evidence>
<dbReference type="InterPro" id="IPR029460">
    <property type="entry name" value="DNAPol_HHH"/>
</dbReference>
<dbReference type="AlphaFoldDB" id="A0A0H3BZ56"/>
<dbReference type="Gene3D" id="2.40.50.140">
    <property type="entry name" value="Nucleic acid-binding proteins"/>
    <property type="match status" value="1"/>
</dbReference>
<dbReference type="NCBIfam" id="NF005582">
    <property type="entry name" value="PRK07279.1"/>
    <property type="match status" value="1"/>
</dbReference>
<comment type="similarity">
    <text evidence="2">Belongs to the DNA polymerase type-C family. DnaE subfamily.</text>
</comment>
<sequence>MFAQLDTKTVYSFMDSLIDLNHYFERAKQFGYHTIGIMDKDNLYGAYHFIKGCQKNGLQPVLGLEVEILYQERQVLLNLIAQNTQGYHQLLKISTAKMSGKLHMDYLCQHLEGIAVIIPSKGWSDTLVVPFDYYIGVDQYTDLSHMDSKRQLIPLRTVRYFAQDDMETLHMLHAIRDNLSLAETPVVESDQELTDCQQLTTFYQTHCPQALQNLEDLVSGIYYDFDTNLKLPHFNRDKSAKQELQELTEAGLKEKGLWKEPYQSRLLHELVIISDMGFDDYFLIVWDLLRFGRSKGYYMGMGRGSAAGSLVAYALNITGIDPVQHDLLFERFLNKERYSMPDIDIDLPDIYRSEFLRYVRNRYGSDHSAQIVTFSTFGSKQAIRDVFKRFGVPEYELTNLTKKIGFKDSLATVYEKSISFRQVINSRTEFQKAFAIAKRIEGNPRQTSIHAAGIVMSDDTLTNHIPLKSGDDMMITQYDAHAVEANGLLKMDFLGLRNLTFVQKMQEKVAKDYGCQIDIAAIDLEDPQTLALFAKGDTKGIFQFEQNGAINLLKRIKPQRFEEIVATTSLNRPGASDYTTNFIKRREGQEKIDLIDPVIAPILEPTYGIMLYQEQVMQIAQVYAGFTLGKADLLRRAMSKKNLQEMQKMEEDFIASAKHLGRAEETARGLFKRMEKFAGYGFNRSHAFAYSALAFQLAYFKAHYPAVFYDIMMNYSSSDYITDALESDFQVAQVTINSIPYTDKIEASKIYMGLKNIKGLPRDFAYWIIEQRPFNSVEDFLTRTPEKYQKKVFLEPLIKIGLFDCFEPNRKKILDNLDGLLVFVNELGSLFSDSSFSWVDAKDYSATEKYSLEQEIVGVGMSKHPLIDIAEKSTQTFTPISQLVKESEAVVLIQIDSIRIIRTKTSGQQMAFLSVNDTKKKLDVTLFPQEYAIYKDQLKEGEFYYLKGRIKERDHRLQMVCQQVQMAISQKYWLLVENHQFDSQISEILGAFPGTTPVVIHYQKNKETIALTKIQVHVTENLKEKLRPFVLKTVFR</sequence>
<reference evidence="13 14" key="1">
    <citation type="journal article" date="2008" name="J. Bacteriol.">
        <title>Genome sequence of a nephritogenic and highly transformable M49 strain of Streptococcus pyogenes.</title>
        <authorList>
            <person name="McShan W.M."/>
            <person name="Ferretti J.J."/>
            <person name="Karasawa T."/>
            <person name="Suvorov A.N."/>
            <person name="Lin S."/>
            <person name="Qin B."/>
            <person name="Jia H."/>
            <person name="Kenton S."/>
            <person name="Najar F."/>
            <person name="Wu H."/>
            <person name="Scott J."/>
            <person name="Roe B.A."/>
            <person name="Savic D.J."/>
        </authorList>
    </citation>
    <scope>NUCLEOTIDE SEQUENCE [LARGE SCALE GENOMIC DNA]</scope>
    <source>
        <strain evidence="13 14">NZ131</strain>
    </source>
</reference>
<dbReference type="Pfam" id="PF01336">
    <property type="entry name" value="tRNA_anti-codon"/>
    <property type="match status" value="1"/>
</dbReference>
<dbReference type="InterPro" id="IPR016195">
    <property type="entry name" value="Pol/histidinol_Pase-like"/>
</dbReference>
<organism evidence="13 14">
    <name type="scientific">Streptococcus pyogenes serotype M49 (strain NZ131)</name>
    <dbReference type="NCBI Taxonomy" id="471876"/>
    <lineage>
        <taxon>Bacteria</taxon>
        <taxon>Bacillati</taxon>
        <taxon>Bacillota</taxon>
        <taxon>Bacilli</taxon>
        <taxon>Lactobacillales</taxon>
        <taxon>Streptococcaceae</taxon>
        <taxon>Streptococcus</taxon>
    </lineage>
</organism>
<dbReference type="EMBL" id="CP000829">
    <property type="protein sequence ID" value="ACI61319.1"/>
    <property type="molecule type" value="Genomic_DNA"/>
</dbReference>
<dbReference type="InterPro" id="IPR041931">
    <property type="entry name" value="DNA_pol3_alpha_thumb_dom"/>
</dbReference>
<dbReference type="SUPFAM" id="SSF89550">
    <property type="entry name" value="PHP domain-like"/>
    <property type="match status" value="1"/>
</dbReference>
<dbReference type="GO" id="GO:0006260">
    <property type="term" value="P:DNA replication"/>
    <property type="evidence" value="ECO:0007669"/>
    <property type="project" value="UniProtKB-KW"/>
</dbReference>
<dbReference type="GO" id="GO:0003887">
    <property type="term" value="F:DNA-directed DNA polymerase activity"/>
    <property type="evidence" value="ECO:0007669"/>
    <property type="project" value="UniProtKB-KW"/>
</dbReference>
<evidence type="ECO:0000256" key="6">
    <source>
        <dbReference type="ARBA" id="ARBA00022695"/>
    </source>
</evidence>
<comment type="subcellular location">
    <subcellularLocation>
        <location evidence="1">Cytoplasm</location>
    </subcellularLocation>
</comment>
<evidence type="ECO:0000256" key="10">
    <source>
        <dbReference type="ARBA" id="ARBA00026073"/>
    </source>
</evidence>
<name>A0A0H3BZ56_STRPZ</name>
<dbReference type="InterPro" id="IPR011708">
    <property type="entry name" value="DNA_pol3_alpha_NTPase_dom"/>
</dbReference>
<dbReference type="CDD" id="cd07431">
    <property type="entry name" value="PHP_PolIIIA"/>
    <property type="match status" value="1"/>
</dbReference>
<dbReference type="InterPro" id="IPR003141">
    <property type="entry name" value="Pol/His_phosphatase_N"/>
</dbReference>
<comment type="catalytic activity">
    <reaction evidence="11">
        <text>DNA(n) + a 2'-deoxyribonucleoside 5'-triphosphate = DNA(n+1) + diphosphate</text>
        <dbReference type="Rhea" id="RHEA:22508"/>
        <dbReference type="Rhea" id="RHEA-COMP:17339"/>
        <dbReference type="Rhea" id="RHEA-COMP:17340"/>
        <dbReference type="ChEBI" id="CHEBI:33019"/>
        <dbReference type="ChEBI" id="CHEBI:61560"/>
        <dbReference type="ChEBI" id="CHEBI:173112"/>
        <dbReference type="EC" id="2.7.7.7"/>
    </reaction>
</comment>
<dbReference type="PANTHER" id="PTHR32294:SF0">
    <property type="entry name" value="DNA POLYMERASE III SUBUNIT ALPHA"/>
    <property type="match status" value="1"/>
</dbReference>
<dbReference type="HOGENOM" id="CLU_001600_0_0_9"/>
<dbReference type="CDD" id="cd04485">
    <property type="entry name" value="DnaE_OBF"/>
    <property type="match status" value="1"/>
</dbReference>
<dbReference type="GO" id="GO:0003676">
    <property type="term" value="F:nucleic acid binding"/>
    <property type="evidence" value="ECO:0007669"/>
    <property type="project" value="InterPro"/>
</dbReference>
<dbReference type="GO" id="GO:0005737">
    <property type="term" value="C:cytoplasm"/>
    <property type="evidence" value="ECO:0007669"/>
    <property type="project" value="UniProtKB-SubCell"/>
</dbReference>
<dbReference type="Proteomes" id="UP000001039">
    <property type="component" value="Chromosome"/>
</dbReference>